<dbReference type="RefSeq" id="WP_212516239.1">
    <property type="nucleotide sequence ID" value="NZ_JAGSOH010000003.1"/>
</dbReference>
<gene>
    <name evidence="2" type="ORF">KDK95_02090</name>
</gene>
<comment type="caution">
    <text evidence="2">The sequence shown here is derived from an EMBL/GenBank/DDBJ whole genome shotgun (WGS) entry which is preliminary data.</text>
</comment>
<reference evidence="2" key="1">
    <citation type="submission" date="2021-04" db="EMBL/GenBank/DDBJ databases">
        <title>Genome based classification of Actinospica acidithermotolerans sp. nov., an actinobacterium isolated from an Indonesian hot spring.</title>
        <authorList>
            <person name="Kusuma A.B."/>
            <person name="Putra K.E."/>
            <person name="Nafisah S."/>
            <person name="Loh J."/>
            <person name="Nouioui I."/>
            <person name="Goodfellow M."/>
        </authorList>
    </citation>
    <scope>NUCLEOTIDE SEQUENCE</scope>
    <source>
        <strain evidence="2">MGRD01-02</strain>
    </source>
</reference>
<dbReference type="EMBL" id="JAGSOH010000003">
    <property type="protein sequence ID" value="MBR7825080.1"/>
    <property type="molecule type" value="Genomic_DNA"/>
</dbReference>
<organism evidence="2 3">
    <name type="scientific">Actinospica acidithermotolerans</name>
    <dbReference type="NCBI Taxonomy" id="2828514"/>
    <lineage>
        <taxon>Bacteria</taxon>
        <taxon>Bacillati</taxon>
        <taxon>Actinomycetota</taxon>
        <taxon>Actinomycetes</taxon>
        <taxon>Catenulisporales</taxon>
        <taxon>Actinospicaceae</taxon>
        <taxon>Actinospica</taxon>
    </lineage>
</organism>
<evidence type="ECO:0000256" key="1">
    <source>
        <dbReference type="SAM" id="MobiDB-lite"/>
    </source>
</evidence>
<evidence type="ECO:0000313" key="2">
    <source>
        <dbReference type="EMBL" id="MBR7825080.1"/>
    </source>
</evidence>
<keyword evidence="3" id="KW-1185">Reference proteome</keyword>
<evidence type="ECO:0000313" key="3">
    <source>
        <dbReference type="Proteomes" id="UP000676325"/>
    </source>
</evidence>
<dbReference type="AlphaFoldDB" id="A0A941E2Q6"/>
<protein>
    <submittedName>
        <fullName evidence="2">Uncharacterized protein</fullName>
    </submittedName>
</protein>
<sequence>MHTDHISGLVQSGRGAAAAQSTGDLTGPSPESARHVLVETLLRIGLDLHVALEASTRAPVTRHLHSAVAHTDEALRLARLAALEHASAAETAPSRPHAH</sequence>
<feature type="region of interest" description="Disordered" evidence="1">
    <location>
        <begin position="1"/>
        <end position="31"/>
    </location>
</feature>
<proteinExistence type="predicted"/>
<dbReference type="Proteomes" id="UP000676325">
    <property type="component" value="Unassembled WGS sequence"/>
</dbReference>
<accession>A0A941E2Q6</accession>
<name>A0A941E2Q6_9ACTN</name>